<gene>
    <name evidence="1" type="ORF">ECPE_LOCUS18167</name>
</gene>
<evidence type="ECO:0000313" key="2">
    <source>
        <dbReference type="Proteomes" id="UP000272942"/>
    </source>
</evidence>
<dbReference type="Proteomes" id="UP000272942">
    <property type="component" value="Unassembled WGS sequence"/>
</dbReference>
<dbReference type="WBParaSite" id="ECPE_0001821701-mRNA-1">
    <property type="protein sequence ID" value="ECPE_0001821701-mRNA-1"/>
    <property type="gene ID" value="ECPE_0001821701"/>
</dbReference>
<protein>
    <submittedName>
        <fullName evidence="3">Amyloid beta precursor protein binding family A member 1</fullName>
    </submittedName>
</protein>
<evidence type="ECO:0000313" key="3">
    <source>
        <dbReference type="WBParaSite" id="ECPE_0001821701-mRNA-1"/>
    </source>
</evidence>
<organism evidence="3">
    <name type="scientific">Echinostoma caproni</name>
    <dbReference type="NCBI Taxonomy" id="27848"/>
    <lineage>
        <taxon>Eukaryota</taxon>
        <taxon>Metazoa</taxon>
        <taxon>Spiralia</taxon>
        <taxon>Lophotrochozoa</taxon>
        <taxon>Platyhelminthes</taxon>
        <taxon>Trematoda</taxon>
        <taxon>Digenea</taxon>
        <taxon>Plagiorchiida</taxon>
        <taxon>Echinostomata</taxon>
        <taxon>Echinostomatoidea</taxon>
        <taxon>Echinostomatidae</taxon>
        <taxon>Echinostoma</taxon>
    </lineage>
</organism>
<dbReference type="AlphaFoldDB" id="A0A183BG32"/>
<proteinExistence type="predicted"/>
<dbReference type="EMBL" id="UZAN01075327">
    <property type="protein sequence ID" value="VDP95723.1"/>
    <property type="molecule type" value="Genomic_DNA"/>
</dbReference>
<reference evidence="3" key="1">
    <citation type="submission" date="2016-06" db="UniProtKB">
        <authorList>
            <consortium name="WormBaseParasite"/>
        </authorList>
    </citation>
    <scope>IDENTIFICATION</scope>
</reference>
<evidence type="ECO:0000313" key="1">
    <source>
        <dbReference type="EMBL" id="VDP95723.1"/>
    </source>
</evidence>
<keyword evidence="2" id="KW-1185">Reference proteome</keyword>
<reference evidence="1 2" key="2">
    <citation type="submission" date="2018-11" db="EMBL/GenBank/DDBJ databases">
        <authorList>
            <consortium name="Pathogen Informatics"/>
        </authorList>
    </citation>
    <scope>NUCLEOTIDE SEQUENCE [LARGE SCALE GENOMIC DNA]</scope>
    <source>
        <strain evidence="1 2">Egypt</strain>
    </source>
</reference>
<sequence>MRANILAQLRVLMSWARLNAPGCPDPSGTEVSQSVIQAHQEADLQRRLRYADSMELPELGDEIVDDLYLDVSDSIQQLQPELVPKGTYTQPLEMEINQATLNSPSGYRAGVGETSSANLNRTGIFAI</sequence>
<name>A0A183BG32_9TREM</name>
<accession>A0A183BG32</accession>